<dbReference type="OrthoDB" id="445556at2759"/>
<dbReference type="Pfam" id="PF00226">
    <property type="entry name" value="DnaJ"/>
    <property type="match status" value="1"/>
</dbReference>
<evidence type="ECO:0000259" key="4">
    <source>
        <dbReference type="PROSITE" id="PS50076"/>
    </source>
</evidence>
<dbReference type="SUPFAM" id="SSF46565">
    <property type="entry name" value="Chaperone J-domain"/>
    <property type="match status" value="1"/>
</dbReference>
<dbReference type="PROSITE" id="PS50076">
    <property type="entry name" value="DNAJ_2"/>
    <property type="match status" value="1"/>
</dbReference>
<dbReference type="VEuPathDB" id="TriTrypDB:TRSC58_02685"/>
<gene>
    <name evidence="5" type="ORF">TRSC58_02685</name>
</gene>
<dbReference type="EMBL" id="AUPL01002685">
    <property type="protein sequence ID" value="ESL09592.1"/>
    <property type="molecule type" value="Genomic_DNA"/>
</dbReference>
<evidence type="ECO:0000313" key="6">
    <source>
        <dbReference type="Proteomes" id="UP000031737"/>
    </source>
</evidence>
<comment type="caution">
    <text evidence="5">The sequence shown here is derived from an EMBL/GenBank/DDBJ whole genome shotgun (WGS) entry which is preliminary data.</text>
</comment>
<dbReference type="InterPro" id="IPR001623">
    <property type="entry name" value="DnaJ_domain"/>
</dbReference>
<dbReference type="PANTHER" id="PTHR44360">
    <property type="entry name" value="DNAJ HOMOLOG SUBFAMILY B MEMBER 9"/>
    <property type="match status" value="1"/>
</dbReference>
<dbReference type="InterPro" id="IPR036869">
    <property type="entry name" value="J_dom_sf"/>
</dbReference>
<feature type="domain" description="J" evidence="4">
    <location>
        <begin position="30"/>
        <end position="92"/>
    </location>
</feature>
<dbReference type="GO" id="GO:0051787">
    <property type="term" value="F:misfolded protein binding"/>
    <property type="evidence" value="ECO:0007669"/>
    <property type="project" value="TreeGrafter"/>
</dbReference>
<name>A0A061J8L2_TRYRA</name>
<evidence type="ECO:0000256" key="3">
    <source>
        <dbReference type="SAM" id="Phobius"/>
    </source>
</evidence>
<dbReference type="SMART" id="SM00271">
    <property type="entry name" value="DnaJ"/>
    <property type="match status" value="1"/>
</dbReference>
<dbReference type="GO" id="GO:0036503">
    <property type="term" value="P:ERAD pathway"/>
    <property type="evidence" value="ECO:0007669"/>
    <property type="project" value="TreeGrafter"/>
</dbReference>
<dbReference type="InterPro" id="IPR051948">
    <property type="entry name" value="Hsp70_co-chaperone_J-domain"/>
</dbReference>
<sequence length="412" mass="47548">MFYSRVVILRVAAASSSSRVAGSAHASPVSPHEVLGVAASAPFEEIKARYQELTRYYHPDMPHGDPAKFREINAAYRALRTAWREKKADKIDPESFWSERNRRSRDDYTSSQSHGRRRRDDCAKKSRSGSLLREMLWMYESYELAIVLGAAVAVLLVATERYVVVIRMTREKRTRIRAMDEGFPPIMPLVVDDEMLHKYNERVPKEEIEVDDALLKEEAYHRRATQRRFEDFREFLYVYNPEGVTSRKVTTKRFSIQYIDEDLIPRRCTHVWEFNSEQRNKRYETIVKEVEKTLGETPWATPDAQYIAPLVAKGLAVIPMNSPHTSKWTFLEYKDMDKNGESSCLMALKNNRFERLGMCQQVTVTGSSELSPKLVKKQEAELQSGALKKEGLIHGGKLPVKDLSIPLEHMKL</sequence>
<protein>
    <recommendedName>
        <fullName evidence="4">J domain-containing protein</fullName>
    </recommendedName>
</protein>
<keyword evidence="3" id="KW-1133">Transmembrane helix</keyword>
<reference evidence="5 6" key="1">
    <citation type="submission" date="2013-07" db="EMBL/GenBank/DDBJ databases">
        <authorList>
            <person name="Stoco P.H."/>
            <person name="Wagner G."/>
            <person name="Gerber A."/>
            <person name="Zaha A."/>
            <person name="Thompson C."/>
            <person name="Bartholomeu D.C."/>
            <person name="Luckemeyer D.D."/>
            <person name="Bahia D."/>
            <person name="Loreto E."/>
            <person name="Prestes E.B."/>
            <person name="Lima F.M."/>
            <person name="Rodrigues-Luiz G."/>
            <person name="Vallejo G.A."/>
            <person name="Filho J.F."/>
            <person name="Monteiro K.M."/>
            <person name="Tyler K.M."/>
            <person name="de Almeida L.G."/>
            <person name="Ortiz M.F."/>
            <person name="Siervo M.A."/>
            <person name="de Moraes M.H."/>
            <person name="Cunha O.L."/>
            <person name="Mendonca-Neto R."/>
            <person name="Silva R."/>
            <person name="Teixeira S.M."/>
            <person name="Murta S.M."/>
            <person name="Sincero T.C."/>
            <person name="Mendes T.A."/>
            <person name="Urmenyi T.P."/>
            <person name="Silva V.G."/>
            <person name="da Rocha W.D."/>
            <person name="Andersson B."/>
            <person name="Romanha A.J."/>
            <person name="Steindel M."/>
            <person name="de Vasconcelos A.T."/>
            <person name="Grisard E.C."/>
        </authorList>
    </citation>
    <scope>NUCLEOTIDE SEQUENCE [LARGE SCALE GENOMIC DNA]</scope>
    <source>
        <strain evidence="5 6">SC58</strain>
    </source>
</reference>
<evidence type="ECO:0000256" key="2">
    <source>
        <dbReference type="SAM" id="MobiDB-lite"/>
    </source>
</evidence>
<evidence type="ECO:0000313" key="5">
    <source>
        <dbReference type="EMBL" id="ESL09592.1"/>
    </source>
</evidence>
<organism evidence="5 6">
    <name type="scientific">Trypanosoma rangeli SC58</name>
    <dbReference type="NCBI Taxonomy" id="429131"/>
    <lineage>
        <taxon>Eukaryota</taxon>
        <taxon>Discoba</taxon>
        <taxon>Euglenozoa</taxon>
        <taxon>Kinetoplastea</taxon>
        <taxon>Metakinetoplastina</taxon>
        <taxon>Trypanosomatida</taxon>
        <taxon>Trypanosomatidae</taxon>
        <taxon>Trypanosoma</taxon>
        <taxon>Herpetosoma</taxon>
    </lineage>
</organism>
<proteinExistence type="predicted"/>
<dbReference type="Gene3D" id="1.10.287.110">
    <property type="entry name" value="DnaJ domain"/>
    <property type="match status" value="1"/>
</dbReference>
<keyword evidence="1" id="KW-0143">Chaperone</keyword>
<dbReference type="GO" id="GO:0051087">
    <property type="term" value="F:protein-folding chaperone binding"/>
    <property type="evidence" value="ECO:0007669"/>
    <property type="project" value="TreeGrafter"/>
</dbReference>
<dbReference type="GO" id="GO:0005783">
    <property type="term" value="C:endoplasmic reticulum"/>
    <property type="evidence" value="ECO:0007669"/>
    <property type="project" value="TreeGrafter"/>
</dbReference>
<keyword evidence="6" id="KW-1185">Reference proteome</keyword>
<feature type="transmembrane region" description="Helical" evidence="3">
    <location>
        <begin position="144"/>
        <end position="165"/>
    </location>
</feature>
<evidence type="ECO:0000256" key="1">
    <source>
        <dbReference type="ARBA" id="ARBA00023186"/>
    </source>
</evidence>
<accession>A0A061J8L2</accession>
<dbReference type="AlphaFoldDB" id="A0A061J8L2"/>
<dbReference type="Proteomes" id="UP000031737">
    <property type="component" value="Unassembled WGS sequence"/>
</dbReference>
<keyword evidence="3" id="KW-0812">Transmembrane</keyword>
<feature type="region of interest" description="Disordered" evidence="2">
    <location>
        <begin position="102"/>
        <end position="124"/>
    </location>
</feature>
<keyword evidence="3" id="KW-0472">Membrane</keyword>
<dbReference type="PANTHER" id="PTHR44360:SF1">
    <property type="entry name" value="DNAJ HOMOLOG SUBFAMILY B MEMBER 9"/>
    <property type="match status" value="1"/>
</dbReference>
<dbReference type="CDD" id="cd06257">
    <property type="entry name" value="DnaJ"/>
    <property type="match status" value="1"/>
</dbReference>